<dbReference type="PANTHER" id="PTHR30204">
    <property type="entry name" value="REDOX-CYCLING DRUG-SENSING TRANSCRIPTIONAL ACTIVATOR SOXR"/>
    <property type="match status" value="1"/>
</dbReference>
<proteinExistence type="predicted"/>
<keyword evidence="5" id="KW-0614">Plasmid</keyword>
<gene>
    <name evidence="5" type="ORF">Osc7112_6273</name>
</gene>
<dbReference type="InterPro" id="IPR047057">
    <property type="entry name" value="MerR_fam"/>
</dbReference>
<dbReference type="Pfam" id="PF13411">
    <property type="entry name" value="MerR_1"/>
    <property type="match status" value="1"/>
</dbReference>
<name>K9VT84_9CYAN</name>
<feature type="domain" description="HTH merR-type" evidence="4">
    <location>
        <begin position="4"/>
        <end position="73"/>
    </location>
</feature>
<keyword evidence="1" id="KW-0805">Transcription regulation</keyword>
<keyword evidence="2" id="KW-0238">DNA-binding</keyword>
<dbReference type="InterPro" id="IPR009061">
    <property type="entry name" value="DNA-bd_dom_put_sf"/>
</dbReference>
<dbReference type="EMBL" id="CP003615">
    <property type="protein sequence ID" value="AFZ10445.1"/>
    <property type="molecule type" value="Genomic_DNA"/>
</dbReference>
<dbReference type="SUPFAM" id="SSF46955">
    <property type="entry name" value="Putative DNA-binding domain"/>
    <property type="match status" value="1"/>
</dbReference>
<dbReference type="GO" id="GO:0003677">
    <property type="term" value="F:DNA binding"/>
    <property type="evidence" value="ECO:0007669"/>
    <property type="project" value="UniProtKB-KW"/>
</dbReference>
<dbReference type="Proteomes" id="UP000010478">
    <property type="component" value="Plasmid pOSC7112.01"/>
</dbReference>
<dbReference type="GO" id="GO:0003700">
    <property type="term" value="F:DNA-binding transcription factor activity"/>
    <property type="evidence" value="ECO:0007669"/>
    <property type="project" value="InterPro"/>
</dbReference>
<evidence type="ECO:0000313" key="5">
    <source>
        <dbReference type="EMBL" id="AFZ10445.1"/>
    </source>
</evidence>
<evidence type="ECO:0000259" key="4">
    <source>
        <dbReference type="PROSITE" id="PS50937"/>
    </source>
</evidence>
<dbReference type="SMART" id="SM00422">
    <property type="entry name" value="HTH_MERR"/>
    <property type="match status" value="1"/>
</dbReference>
<evidence type="ECO:0000256" key="3">
    <source>
        <dbReference type="ARBA" id="ARBA00023163"/>
    </source>
</evidence>
<evidence type="ECO:0000256" key="1">
    <source>
        <dbReference type="ARBA" id="ARBA00023015"/>
    </source>
</evidence>
<protein>
    <submittedName>
        <fullName evidence="5">Transcriptional regulator, MerR family</fullName>
    </submittedName>
</protein>
<sequence>MKQGLFISQLSRQLGIPVPTIRYYERLGLLKPPERTQSQYRIYSEEALERLRFIQKAKHFGLSLDEIKKLIDISAQGTPPCASLKAMVKQHLDELECRIEEMVKFRQDLANRYSKIEALVEEESTTPNNVICGSTICRLIEQENDTHRNITSETVVKERLKR</sequence>
<accession>K9VT84</accession>
<evidence type="ECO:0000256" key="2">
    <source>
        <dbReference type="ARBA" id="ARBA00023125"/>
    </source>
</evidence>
<keyword evidence="3" id="KW-0804">Transcription</keyword>
<dbReference type="CDD" id="cd04770">
    <property type="entry name" value="HTH_HMRTR"/>
    <property type="match status" value="1"/>
</dbReference>
<dbReference type="PRINTS" id="PR00040">
    <property type="entry name" value="HTHMERR"/>
</dbReference>
<dbReference type="KEGG" id="oni:Osc7112_6273"/>
<organism evidence="5 6">
    <name type="scientific">Phormidium nigroviride PCC 7112</name>
    <dbReference type="NCBI Taxonomy" id="179408"/>
    <lineage>
        <taxon>Bacteria</taxon>
        <taxon>Bacillati</taxon>
        <taxon>Cyanobacteriota</taxon>
        <taxon>Cyanophyceae</taxon>
        <taxon>Oscillatoriophycideae</taxon>
        <taxon>Oscillatoriales</taxon>
        <taxon>Oscillatoriaceae</taxon>
        <taxon>Phormidium</taxon>
    </lineage>
</organism>
<dbReference type="HOGENOM" id="CLU_060077_2_2_3"/>
<dbReference type="InterPro" id="IPR000551">
    <property type="entry name" value="MerR-type_HTH_dom"/>
</dbReference>
<dbReference type="AlphaFoldDB" id="K9VT84"/>
<keyword evidence="6" id="KW-1185">Reference proteome</keyword>
<evidence type="ECO:0000313" key="6">
    <source>
        <dbReference type="Proteomes" id="UP000010478"/>
    </source>
</evidence>
<dbReference type="OrthoDB" id="9791488at2"/>
<dbReference type="RefSeq" id="WP_015211620.1">
    <property type="nucleotide sequence ID" value="NC_019763.1"/>
</dbReference>
<geneLocation type="plasmid" evidence="5 6">
    <name>pOSC7112.01</name>
</geneLocation>
<reference evidence="5 6" key="1">
    <citation type="submission" date="2012-05" db="EMBL/GenBank/DDBJ databases">
        <title>Finished plasmid 1 of genome of Oscillatoria sp. PCC 7112.</title>
        <authorList>
            <consortium name="US DOE Joint Genome Institute"/>
            <person name="Gugger M."/>
            <person name="Coursin T."/>
            <person name="Rippka R."/>
            <person name="Tandeau De Marsac N."/>
            <person name="Huntemann M."/>
            <person name="Wei C.-L."/>
            <person name="Han J."/>
            <person name="Detter J.C."/>
            <person name="Han C."/>
            <person name="Tapia R."/>
            <person name="Davenport K."/>
            <person name="Daligault H."/>
            <person name="Erkkila T."/>
            <person name="Gu W."/>
            <person name="Munk A.C.C."/>
            <person name="Teshima H."/>
            <person name="Xu Y."/>
            <person name="Chain P."/>
            <person name="Chen A."/>
            <person name="Krypides N."/>
            <person name="Mavromatis K."/>
            <person name="Markowitz V."/>
            <person name="Szeto E."/>
            <person name="Ivanova N."/>
            <person name="Mikhailova N."/>
            <person name="Ovchinnikova G."/>
            <person name="Pagani I."/>
            <person name="Pati A."/>
            <person name="Goodwin L."/>
            <person name="Peters L."/>
            <person name="Pitluck S."/>
            <person name="Woyke T."/>
            <person name="Kerfeld C."/>
        </authorList>
    </citation>
    <scope>NUCLEOTIDE SEQUENCE [LARGE SCALE GENOMIC DNA]</scope>
    <source>
        <strain evidence="5 6">PCC 7112</strain>
        <plasmid evidence="5 6">pOSC7112.01</plasmid>
    </source>
</reference>
<dbReference type="Gene3D" id="1.10.1660.10">
    <property type="match status" value="1"/>
</dbReference>
<dbReference type="PANTHER" id="PTHR30204:SF94">
    <property type="entry name" value="HEAVY METAL-DEPENDENT TRANSCRIPTIONAL REGULATOR HI_0293-RELATED"/>
    <property type="match status" value="1"/>
</dbReference>
<dbReference type="PROSITE" id="PS50937">
    <property type="entry name" value="HTH_MERR_2"/>
    <property type="match status" value="1"/>
</dbReference>